<organism evidence="1 2">
    <name type="scientific">Amycolatopsis deserti</name>
    <dbReference type="NCBI Taxonomy" id="185696"/>
    <lineage>
        <taxon>Bacteria</taxon>
        <taxon>Bacillati</taxon>
        <taxon>Actinomycetota</taxon>
        <taxon>Actinomycetes</taxon>
        <taxon>Pseudonocardiales</taxon>
        <taxon>Pseudonocardiaceae</taxon>
        <taxon>Amycolatopsis</taxon>
    </lineage>
</organism>
<reference evidence="2" key="1">
    <citation type="journal article" date="2019" name="Int. J. Syst. Evol. Microbiol.">
        <title>The Global Catalogue of Microorganisms (GCM) 10K type strain sequencing project: providing services to taxonomists for standard genome sequencing and annotation.</title>
        <authorList>
            <consortium name="The Broad Institute Genomics Platform"/>
            <consortium name="The Broad Institute Genome Sequencing Center for Infectious Disease"/>
            <person name="Wu L."/>
            <person name="Ma J."/>
        </authorList>
    </citation>
    <scope>NUCLEOTIDE SEQUENCE [LARGE SCALE GENOMIC DNA]</scope>
    <source>
        <strain evidence="2">CGMCC 4.7677</strain>
    </source>
</reference>
<dbReference type="Proteomes" id="UP000605897">
    <property type="component" value="Unassembled WGS sequence"/>
</dbReference>
<name>A0ABQ3J5B2_9PSEU</name>
<sequence>MVLGGRLCVWGVWLRVDRWFRAAGRAALGVAGVRAAGCVAAGDWWCRVVRVCFLGARLRAGRWFQAVGARRA</sequence>
<evidence type="ECO:0000313" key="1">
    <source>
        <dbReference type="EMBL" id="GHF01044.1"/>
    </source>
</evidence>
<dbReference type="EMBL" id="BNAU01000004">
    <property type="protein sequence ID" value="GHF01044.1"/>
    <property type="molecule type" value="Genomic_DNA"/>
</dbReference>
<evidence type="ECO:0000313" key="2">
    <source>
        <dbReference type="Proteomes" id="UP000605897"/>
    </source>
</evidence>
<keyword evidence="2" id="KW-1185">Reference proteome</keyword>
<proteinExistence type="predicted"/>
<gene>
    <name evidence="1" type="ORF">GCM10017786_37430</name>
</gene>
<protein>
    <submittedName>
        <fullName evidence="1">Uncharacterized protein</fullName>
    </submittedName>
</protein>
<comment type="caution">
    <text evidence="1">The sequence shown here is derived from an EMBL/GenBank/DDBJ whole genome shotgun (WGS) entry which is preliminary data.</text>
</comment>
<accession>A0ABQ3J5B2</accession>